<feature type="compositionally biased region" description="Basic and acidic residues" evidence="3">
    <location>
        <begin position="770"/>
        <end position="779"/>
    </location>
</feature>
<feature type="compositionally biased region" description="Low complexity" evidence="3">
    <location>
        <begin position="442"/>
        <end position="452"/>
    </location>
</feature>
<dbReference type="STRING" id="3871.A0A4P1RF69"/>
<dbReference type="PROSITE" id="PS51082">
    <property type="entry name" value="WH2"/>
    <property type="match status" value="1"/>
</dbReference>
<dbReference type="InterPro" id="IPR003124">
    <property type="entry name" value="WH2_dom"/>
</dbReference>
<evidence type="ECO:0000259" key="4">
    <source>
        <dbReference type="PROSITE" id="PS51082"/>
    </source>
</evidence>
<dbReference type="GO" id="GO:2000601">
    <property type="term" value="P:positive regulation of Arp2/3 complex-mediated actin nucleation"/>
    <property type="evidence" value="ECO:0007669"/>
    <property type="project" value="TreeGrafter"/>
</dbReference>
<dbReference type="PANTHER" id="PTHR12902:SF35">
    <property type="entry name" value="PROTEIN SCAR"/>
    <property type="match status" value="1"/>
</dbReference>
<proteinExistence type="inferred from homology"/>
<keyword evidence="2" id="KW-0963">Cytoplasm</keyword>
<protein>
    <recommendedName>
        <fullName evidence="2">Protein SCAR</fullName>
    </recommendedName>
    <alternativeName>
        <fullName evidence="2">Protein WAVE</fullName>
    </alternativeName>
</protein>
<dbReference type="PANTHER" id="PTHR12902">
    <property type="entry name" value="WASP-1"/>
    <property type="match status" value="1"/>
</dbReference>
<feature type="compositionally biased region" description="Basic and acidic residues" evidence="3">
    <location>
        <begin position="428"/>
        <end position="441"/>
    </location>
</feature>
<feature type="compositionally biased region" description="Polar residues" evidence="3">
    <location>
        <begin position="1132"/>
        <end position="1146"/>
    </location>
</feature>
<evidence type="ECO:0000256" key="1">
    <source>
        <dbReference type="ARBA" id="ARBA00006993"/>
    </source>
</evidence>
<dbReference type="Proteomes" id="UP000188354">
    <property type="component" value="Chromosome LG06"/>
</dbReference>
<feature type="region of interest" description="Disordered" evidence="3">
    <location>
        <begin position="424"/>
        <end position="460"/>
    </location>
</feature>
<dbReference type="KEGG" id="lang:109350214"/>
<feature type="region of interest" description="Disordered" evidence="3">
    <location>
        <begin position="1114"/>
        <end position="1148"/>
    </location>
</feature>
<evidence type="ECO:0000256" key="2">
    <source>
        <dbReference type="RuleBase" id="RU367034"/>
    </source>
</evidence>
<keyword evidence="2" id="KW-0206">Cytoskeleton</keyword>
<dbReference type="InterPro" id="IPR028288">
    <property type="entry name" value="SCAR/WAVE_fam"/>
</dbReference>
<dbReference type="EMBL" id="CM007366">
    <property type="protein sequence ID" value="OIW09601.1"/>
    <property type="molecule type" value="Genomic_DNA"/>
</dbReference>
<evidence type="ECO:0000313" key="5">
    <source>
        <dbReference type="EMBL" id="OIW09601.1"/>
    </source>
</evidence>
<dbReference type="Gramene" id="OIW09601">
    <property type="protein sequence ID" value="OIW09601"/>
    <property type="gene ID" value="TanjilG_28200"/>
</dbReference>
<feature type="region of interest" description="Disordered" evidence="3">
    <location>
        <begin position="764"/>
        <end position="797"/>
    </location>
</feature>
<feature type="region of interest" description="Disordered" evidence="3">
    <location>
        <begin position="907"/>
        <end position="950"/>
    </location>
</feature>
<dbReference type="GO" id="GO:0003779">
    <property type="term" value="F:actin binding"/>
    <property type="evidence" value="ECO:0007669"/>
    <property type="project" value="UniProtKB-UniRule"/>
</dbReference>
<dbReference type="GO" id="GO:0071933">
    <property type="term" value="F:Arp2/3 complex binding"/>
    <property type="evidence" value="ECO:0007669"/>
    <property type="project" value="TreeGrafter"/>
</dbReference>
<accession>A0A4P1RF69</accession>
<feature type="region of interest" description="Disordered" evidence="3">
    <location>
        <begin position="1162"/>
        <end position="1192"/>
    </location>
</feature>
<feature type="region of interest" description="Disordered" evidence="3">
    <location>
        <begin position="183"/>
        <end position="209"/>
    </location>
</feature>
<comment type="function">
    <text evidence="2">Involved in regulation of actin and microtubule organization. Part of a WAVE complex that activates the Arp2/3 complex.</text>
</comment>
<gene>
    <name evidence="5" type="ORF">TanjilG_28200</name>
</gene>
<sequence length="1405" mass="157018">MPISRYHIRSEFTLSDPELYRRPEYDVPESLLQGVSMAALVGFLRQLGDLSQFAAEIFHDLHEEVIATTQRGHSLMTRVQQLEAEVPAIEKAFLSQTHHSSFFTNAGIDWHANFRSEQNLVTRGELPRFIMDSYEECRGPPRLFLLDKFDVAGPGACLKRYTDPSFFKVDSDSSETATLEVHREDKFHKVKQKKGAQPRNSETPEKVPSPAKLYQLFLEERIENAHSDPPQLVKLKKTQLNESEVEVKSETSYMEQILEIPSPPDQKIVGETSTTPLPVKMISDDTSETGVKILEISNIAPVRRSLRNESALPQSWSRQGLWHSSSPNMHESELKPYLDMDSWSNADLVKVHQQVSAEVTNEISSRHPMVVDEQKEMEYIFNGYHSDDVTSEVEYMDALATIESDLESDDDCIPKKSLLKIQQVTTSEGKEEDQMRTRFSDSRSFGDSSTSDEISSFRNDRNGIHTQLQAQFSDFQSIGNYMPFDQLPQTVKEFIKCDDAHVQGQAISNYRQVSSGLSVMDSGHLLLSPDLGPFSPMSLPAETQSGEISSDPIELHLRLEDEEDRKRLAESVGAIPDPYAAGSFDDNSWNNLDMCVPYVYSNALSQVSDDLNLTDEDKCSDHSEMKVLQEESPNEYSSEILASGDIGSQGEGGIKANELKSEDLSLVMEAPPSSSFTEELCCDFTLKNPPDDPDSEEIEVLHSDPQSKYEEVLRMIHSHGRSGSICSVDQVKDDDHIEHPSSPDYTSQDNHDMVNDMFTQKVQSEAHPSVGDDKTDTSSRSRNLANLHEPFPGSSDSLVMDVNEAAARESLTELEAQEVVDQPQTASADVQSNFSTSVPCNSSDYEIYSNIQDSYLKDKIKYDSYINDMKMLPICSIGENKENYTSDKFQPQQMQISNQLERERISHSASEFTPETHCDEPSSCVSSSKSSDLEINQTKHGMDPSKPFLPGLFPKATKTNIEEMPPLPPLPPKQWRMGKSQHPSLVSQREEIEASQAAFQPMRPVKPDDKSQIRLSTSERETLLYQNPFFSIIDVENNEHKHSPGFSTGVLEHPVPVAIPFKFPIMVNEADGQHDYLALERSQIQNPSLTIPVVSTGWLPHEFVIASEREMVQNSNPFPPIPPAECAASRANPISPQEKATQSPSYSKDETILQVINNRPEHAESAASGGDPISPQENPSQSPSQSMDETSLEVERDILRDSHLVQPAEFAVSGDNLVSSNQKLTQSPTLFMKVTSLKVETHQQCSIDLEKEQEDPSISSVSPPCIEIVQPNHSLLPSGVEMALSLEKPAQTPTLDSEMENGKNKPPPPPRNPLLDAFDRSKLRKVTDRIRPQLAPKIDERDSLLEQIRTKSFNLKPAVATSTRRSIQGPRTNLTVAAMLEKANAIRQAFAGSDEDDDADSWSDC</sequence>
<dbReference type="Gene3D" id="1.20.5.340">
    <property type="match status" value="1"/>
</dbReference>
<name>A0A4P1RF69_LUPAN</name>
<dbReference type="GO" id="GO:0030036">
    <property type="term" value="P:actin cytoskeleton organization"/>
    <property type="evidence" value="ECO:0007669"/>
    <property type="project" value="UniProtKB-UniRule"/>
</dbReference>
<comment type="similarity">
    <text evidence="1 2">Belongs to the SCAR/WAVE family.</text>
</comment>
<evidence type="ECO:0000313" key="6">
    <source>
        <dbReference type="Proteomes" id="UP000188354"/>
    </source>
</evidence>
<comment type="subcellular location">
    <subcellularLocation>
        <location evidence="2">Cytoplasm</location>
        <location evidence="2">Cytoskeleton</location>
    </subcellularLocation>
</comment>
<organism evidence="5 6">
    <name type="scientific">Lupinus angustifolius</name>
    <name type="common">Narrow-leaved blue lupine</name>
    <dbReference type="NCBI Taxonomy" id="3871"/>
    <lineage>
        <taxon>Eukaryota</taxon>
        <taxon>Viridiplantae</taxon>
        <taxon>Streptophyta</taxon>
        <taxon>Embryophyta</taxon>
        <taxon>Tracheophyta</taxon>
        <taxon>Spermatophyta</taxon>
        <taxon>Magnoliopsida</taxon>
        <taxon>eudicotyledons</taxon>
        <taxon>Gunneridae</taxon>
        <taxon>Pentapetalae</taxon>
        <taxon>rosids</taxon>
        <taxon>fabids</taxon>
        <taxon>Fabales</taxon>
        <taxon>Fabaceae</taxon>
        <taxon>Papilionoideae</taxon>
        <taxon>50 kb inversion clade</taxon>
        <taxon>genistoids sensu lato</taxon>
        <taxon>core genistoids</taxon>
        <taxon>Genisteae</taxon>
        <taxon>Lupinus</taxon>
    </lineage>
</organism>
<dbReference type="OrthoDB" id="1929108at2759"/>
<dbReference type="GO" id="GO:0034237">
    <property type="term" value="F:protein kinase A regulatory subunit binding"/>
    <property type="evidence" value="ECO:0007669"/>
    <property type="project" value="TreeGrafter"/>
</dbReference>
<keyword evidence="6" id="KW-1185">Reference proteome</keyword>
<reference evidence="5 6" key="1">
    <citation type="journal article" date="2017" name="Plant Biotechnol. J.">
        <title>A comprehensive draft genome sequence for lupin (Lupinus angustifolius), an emerging health food: insights into plant-microbe interactions and legume evolution.</title>
        <authorList>
            <person name="Hane J.K."/>
            <person name="Ming Y."/>
            <person name="Kamphuis L.G."/>
            <person name="Nelson M.N."/>
            <person name="Garg G."/>
            <person name="Atkins C.A."/>
            <person name="Bayer P.E."/>
            <person name="Bravo A."/>
            <person name="Bringans S."/>
            <person name="Cannon S."/>
            <person name="Edwards D."/>
            <person name="Foley R."/>
            <person name="Gao L.L."/>
            <person name="Harrison M.J."/>
            <person name="Huang W."/>
            <person name="Hurgobin B."/>
            <person name="Li S."/>
            <person name="Liu C.W."/>
            <person name="McGrath A."/>
            <person name="Morahan G."/>
            <person name="Murray J."/>
            <person name="Weller J."/>
            <person name="Jian J."/>
            <person name="Singh K.B."/>
        </authorList>
    </citation>
    <scope>NUCLEOTIDE SEQUENCE [LARGE SCALE GENOMIC DNA]</scope>
    <source>
        <strain evidence="6">cv. Tanjil</strain>
        <tissue evidence="5">Whole plant</tissue>
    </source>
</reference>
<evidence type="ECO:0000256" key="3">
    <source>
        <dbReference type="SAM" id="MobiDB-lite"/>
    </source>
</evidence>
<feature type="domain" description="WH2" evidence="4">
    <location>
        <begin position="1340"/>
        <end position="1358"/>
    </location>
</feature>
<feature type="region of interest" description="Disordered" evidence="3">
    <location>
        <begin position="1292"/>
        <end position="1318"/>
    </location>
</feature>
<feature type="compositionally biased region" description="Low complexity" evidence="3">
    <location>
        <begin position="1174"/>
        <end position="1186"/>
    </location>
</feature>
<dbReference type="Gene3D" id="6.10.280.150">
    <property type="match status" value="2"/>
</dbReference>
<keyword evidence="2" id="KW-0009">Actin-binding</keyword>
<dbReference type="GO" id="GO:0005856">
    <property type="term" value="C:cytoskeleton"/>
    <property type="evidence" value="ECO:0007669"/>
    <property type="project" value="UniProtKB-SubCell"/>
</dbReference>